<evidence type="ECO:0000259" key="5">
    <source>
        <dbReference type="Pfam" id="PF04357"/>
    </source>
</evidence>
<keyword evidence="3" id="KW-1133">Transmembrane helix</keyword>
<comment type="subcellular location">
    <subcellularLocation>
        <location evidence="1">Membrane</location>
        <topology evidence="1">Single-pass membrane protein</topology>
    </subcellularLocation>
</comment>
<gene>
    <name evidence="6" type="ORF">SAMN05444280_10760</name>
</gene>
<dbReference type="GO" id="GO:0009306">
    <property type="term" value="P:protein secretion"/>
    <property type="evidence" value="ECO:0007669"/>
    <property type="project" value="InterPro"/>
</dbReference>
<sequence>MLGGAYMALQNSNVQTFLTQKVTSRLSERIGAKISVGRVDISLFRNIILENVLVEDQQQDTLIFSPNVSAKIDSFQFRKKKIVLGQLTFIESRINIKRDTAGIFNFNFIIDSLQNRNESPAEWQFYCNNFNFYSPETHIQNYTPEEEKNLFRLQDFMLNISDFSLVEDSVFFKINQLTFNDSKNFKINKLQSSFSSTNKKIELTGLTVNTERSNIPESEFTIEFPSAETENAPASAQFDFSFSNSKISFYDVAQLIPALKGMNQVVDFSGRIFGSLDDLKGRNLVMSTGQNTSAEFEFYANDISDPENLYLFVDLKNSQTSFQDLSRIKLPEKWGTGYLSFSESLYKAGIFSYQGNFTGFLNDFVAFGTLSSDMGIVNTDVSVTPDEERQVIYRGKVATEDFMIGELLGIDLVEDITFDGTVDGYFDRADQSVAGAFNGKVDSVNINGYNYKNIQIDGILDNRMFDGLAIVNDPNLKFDFLGTLNFNPEVPVFDFRVEMDKALPGKLNLSTNFPDSELSFTMTANFTGDKLDNIAGSIAVENGIYKNRNGELNLEGMELQSVTGGAMKYLSFTSDFFDIEINGDYHFQNILNSFEKSMSRYIPAINYERLATAKDNNFGFQLDVNNLDNLTAVFSPGLKIETPFLLYGRLDSEQSFFEVKGSIPGFNTNNLMVRNIFISNTPENGNFSSKFRFGEVRLRNGMSMENLTINSEIENNTIDNLIAWGNPDDMSYSGEVKTRTIFTENENSKLPFIRVEGFPTHVNIADTVWQISPFTATADSSHIEINDFNFFNKNQHLSLNGIISEDKSKILTLVLEDLNLNNVGTYLNKDLPLGGIVNGSAGLKDFYGKRIIFSDINVSNFNFKDQKIGDVELTNEWDYIEPVLNSKLRITNNNRLSLFAEGFYNPENNEINYEANADSLSLVILETVIQKTFSDISGSASGKLKIHGTTDKILFDGALQGSNAQLTIDYTQVSYHFTDSVYFKGDTLLFEKITIYDKSGNRGTFDGTIVHTNFQDMIYDLSVNTPKIVAINTTMRDNNQFFGKVVGSGRITITGRGKQVRMNGNATTLNGTNVNISLENEGEIERYDFIRFTSSENDEPQEFIFPETEEENFSLNLSINATPEARAQLIYNSQIGDVIKAQGEGVLLFGMDSEGNITLSGNYTVEQGDYLFTLQNVINKRFSIEQGGTIEWSGNPYEATIDINAVYRLKASLYDLLVDSYYEDIYQSQRVPVECKILLTEDLSNPEIDFAIDFPTVESRLVEELRQYFSTPEEMNKQILSLVVLGKFYTPDYLRGTYEAQNPNLIGTTASELFSNQLSNWLSQISNNLDIGLNYRPGNQITNDEIELAMSTQMFNDRVTINGNIGNNNNPNSTNSSQLVGDFDVNVKLIPSGKIQFKAYNRSNNNLIYETAPYTQGIGFTFTEDYNSFNDLLQKMKNIFTRRKEE</sequence>
<evidence type="ECO:0000313" key="6">
    <source>
        <dbReference type="EMBL" id="SHI87008.1"/>
    </source>
</evidence>
<dbReference type="GO" id="GO:0005886">
    <property type="term" value="C:plasma membrane"/>
    <property type="evidence" value="ECO:0007669"/>
    <property type="project" value="InterPro"/>
</dbReference>
<dbReference type="InterPro" id="IPR007452">
    <property type="entry name" value="TamB_C"/>
</dbReference>
<evidence type="ECO:0000313" key="7">
    <source>
        <dbReference type="Proteomes" id="UP000184050"/>
    </source>
</evidence>
<evidence type="ECO:0000256" key="3">
    <source>
        <dbReference type="ARBA" id="ARBA00022989"/>
    </source>
</evidence>
<evidence type="ECO:0000256" key="2">
    <source>
        <dbReference type="ARBA" id="ARBA00022692"/>
    </source>
</evidence>
<feature type="domain" description="Translocation and assembly module TamB C-terminal" evidence="5">
    <location>
        <begin position="993"/>
        <end position="1425"/>
    </location>
</feature>
<evidence type="ECO:0000256" key="4">
    <source>
        <dbReference type="ARBA" id="ARBA00023136"/>
    </source>
</evidence>
<dbReference type="EMBL" id="FQZE01000007">
    <property type="protein sequence ID" value="SHI87008.1"/>
    <property type="molecule type" value="Genomic_DNA"/>
</dbReference>
<dbReference type="STRING" id="1168035.SAMN05444280_10760"/>
<keyword evidence="7" id="KW-1185">Reference proteome</keyword>
<dbReference type="Proteomes" id="UP000184050">
    <property type="component" value="Unassembled WGS sequence"/>
</dbReference>
<dbReference type="PANTHER" id="PTHR36985">
    <property type="entry name" value="TRANSLOCATION AND ASSEMBLY MODULE SUBUNIT TAMB"/>
    <property type="match status" value="1"/>
</dbReference>
<organism evidence="6 7">
    <name type="scientific">Tangfeifania diversioriginum</name>
    <dbReference type="NCBI Taxonomy" id="1168035"/>
    <lineage>
        <taxon>Bacteria</taxon>
        <taxon>Pseudomonadati</taxon>
        <taxon>Bacteroidota</taxon>
        <taxon>Bacteroidia</taxon>
        <taxon>Marinilabiliales</taxon>
        <taxon>Prolixibacteraceae</taxon>
        <taxon>Tangfeifania</taxon>
    </lineage>
</organism>
<keyword evidence="4" id="KW-0472">Membrane</keyword>
<proteinExistence type="predicted"/>
<protein>
    <recommendedName>
        <fullName evidence="5">Translocation and assembly module TamB C-terminal domain-containing protein</fullName>
    </recommendedName>
</protein>
<keyword evidence="2" id="KW-0812">Transmembrane</keyword>
<accession>A0A1M6ENT4</accession>
<dbReference type="PANTHER" id="PTHR36985:SF1">
    <property type="entry name" value="TRANSLOCATION AND ASSEMBLY MODULE SUBUNIT TAMB"/>
    <property type="match status" value="1"/>
</dbReference>
<evidence type="ECO:0000256" key="1">
    <source>
        <dbReference type="ARBA" id="ARBA00004167"/>
    </source>
</evidence>
<reference evidence="6 7" key="1">
    <citation type="submission" date="2016-11" db="EMBL/GenBank/DDBJ databases">
        <authorList>
            <person name="Jaros S."/>
            <person name="Januszkiewicz K."/>
            <person name="Wedrychowicz H."/>
        </authorList>
    </citation>
    <scope>NUCLEOTIDE SEQUENCE [LARGE SCALE GENOMIC DNA]</scope>
    <source>
        <strain evidence="6 7">DSM 27063</strain>
    </source>
</reference>
<name>A0A1M6ENT4_9BACT</name>
<dbReference type="Pfam" id="PF04357">
    <property type="entry name" value="TamB"/>
    <property type="match status" value="1"/>
</dbReference>